<dbReference type="EMBL" id="CADCWJ010000347">
    <property type="protein sequence ID" value="CAA9560770.1"/>
    <property type="molecule type" value="Genomic_DNA"/>
</dbReference>
<feature type="non-terminal residue" evidence="2">
    <location>
        <position position="1"/>
    </location>
</feature>
<gene>
    <name evidence="2" type="ORF">AVDCRST_MAG87-1559</name>
</gene>
<sequence length="41" mass="4441">EAGDCGARAAVGSQGWRGAARRSDGDARRVEWRRPRRSASV</sequence>
<name>A0A6J4UYY8_9BACT</name>
<feature type="compositionally biased region" description="Basic and acidic residues" evidence="1">
    <location>
        <begin position="21"/>
        <end position="33"/>
    </location>
</feature>
<accession>A0A6J4UYY8</accession>
<feature type="non-terminal residue" evidence="2">
    <location>
        <position position="41"/>
    </location>
</feature>
<evidence type="ECO:0000256" key="1">
    <source>
        <dbReference type="SAM" id="MobiDB-lite"/>
    </source>
</evidence>
<dbReference type="AlphaFoldDB" id="A0A6J4UYY8"/>
<reference evidence="2" key="1">
    <citation type="submission" date="2020-02" db="EMBL/GenBank/DDBJ databases">
        <authorList>
            <person name="Meier V. D."/>
        </authorList>
    </citation>
    <scope>NUCLEOTIDE SEQUENCE</scope>
    <source>
        <strain evidence="2">AVDCRST_MAG87</strain>
    </source>
</reference>
<organism evidence="2">
    <name type="scientific">uncultured Thermomicrobiales bacterium</name>
    <dbReference type="NCBI Taxonomy" id="1645740"/>
    <lineage>
        <taxon>Bacteria</taxon>
        <taxon>Pseudomonadati</taxon>
        <taxon>Thermomicrobiota</taxon>
        <taxon>Thermomicrobia</taxon>
        <taxon>Thermomicrobiales</taxon>
        <taxon>environmental samples</taxon>
    </lineage>
</organism>
<protein>
    <submittedName>
        <fullName evidence="2">Uncharacterized protein</fullName>
    </submittedName>
</protein>
<proteinExistence type="predicted"/>
<feature type="region of interest" description="Disordered" evidence="1">
    <location>
        <begin position="1"/>
        <end position="41"/>
    </location>
</feature>
<evidence type="ECO:0000313" key="2">
    <source>
        <dbReference type="EMBL" id="CAA9560770.1"/>
    </source>
</evidence>